<feature type="non-terminal residue" evidence="1">
    <location>
        <position position="37"/>
    </location>
</feature>
<organism evidence="1">
    <name type="scientific">Tanacetum cinerariifolium</name>
    <name type="common">Dalmatian daisy</name>
    <name type="synonym">Chrysanthemum cinerariifolium</name>
    <dbReference type="NCBI Taxonomy" id="118510"/>
    <lineage>
        <taxon>Eukaryota</taxon>
        <taxon>Viridiplantae</taxon>
        <taxon>Streptophyta</taxon>
        <taxon>Embryophyta</taxon>
        <taxon>Tracheophyta</taxon>
        <taxon>Spermatophyta</taxon>
        <taxon>Magnoliopsida</taxon>
        <taxon>eudicotyledons</taxon>
        <taxon>Gunneridae</taxon>
        <taxon>Pentapetalae</taxon>
        <taxon>asterids</taxon>
        <taxon>campanulids</taxon>
        <taxon>Asterales</taxon>
        <taxon>Asteraceae</taxon>
        <taxon>Asteroideae</taxon>
        <taxon>Anthemideae</taxon>
        <taxon>Anthemidinae</taxon>
        <taxon>Tanacetum</taxon>
    </lineage>
</organism>
<dbReference type="AlphaFoldDB" id="A0A699SLF6"/>
<reference evidence="1" key="1">
    <citation type="journal article" date="2019" name="Sci. Rep.">
        <title>Draft genome of Tanacetum cinerariifolium, the natural source of mosquito coil.</title>
        <authorList>
            <person name="Yamashiro T."/>
            <person name="Shiraishi A."/>
            <person name="Satake H."/>
            <person name="Nakayama K."/>
        </authorList>
    </citation>
    <scope>NUCLEOTIDE SEQUENCE</scope>
</reference>
<sequence>MAKNVKEIAWSVTWQATWKEKEGSKGTMEWANEKTKK</sequence>
<proteinExistence type="predicted"/>
<gene>
    <name evidence="1" type="ORF">Tci_870380</name>
</gene>
<accession>A0A699SLF6</accession>
<name>A0A699SLF6_TANCI</name>
<comment type="caution">
    <text evidence="1">The sequence shown here is derived from an EMBL/GenBank/DDBJ whole genome shotgun (WGS) entry which is preliminary data.</text>
</comment>
<protein>
    <submittedName>
        <fullName evidence="1">Uncharacterized protein</fullName>
    </submittedName>
</protein>
<evidence type="ECO:0000313" key="1">
    <source>
        <dbReference type="EMBL" id="GFC98410.1"/>
    </source>
</evidence>
<dbReference type="EMBL" id="BKCJ011172055">
    <property type="protein sequence ID" value="GFC98410.1"/>
    <property type="molecule type" value="Genomic_DNA"/>
</dbReference>